<evidence type="ECO:0000313" key="2">
    <source>
        <dbReference type="EMBL" id="CAD6492640.1"/>
    </source>
</evidence>
<accession>A0A811TA89</accession>
<comment type="caution">
    <text evidence="2">The sequence shown here is derived from an EMBL/GenBank/DDBJ whole genome shotgun (WGS) entry which is preliminary data.</text>
</comment>
<keyword evidence="1" id="KW-0812">Transmembrane</keyword>
<keyword evidence="1" id="KW-0472">Membrane</keyword>
<dbReference type="PANTHER" id="PTHR12861:SF3">
    <property type="entry name" value="TRANSLOCON-ASSOCIATED PROTEIN SUBUNIT BETA"/>
    <property type="match status" value="1"/>
</dbReference>
<dbReference type="AlphaFoldDB" id="A0A811TA89"/>
<sequence>MTIRVILIVMLCMASIHATSASFDAEDPYYWDDVGDAALYKGDTYNVEGYTVEFVDYESVKFEGNFVLIQLRKGESILNESILNSSCNVSSTTTTVCDELIWNDEVKIEIYADTDEDPRSNSPINWPNPCIHINFYLRNKPDISLELATNTKTYTAQDSLIYLTATIENEGDAVIKNLSASINPGELRLIGGDLTRHWVSLLVDEEEEFYARLQVPPEITGSEGKSFLVFLNATGFDEKNLMHTESVSTEITVLPRFNLKIRKTVTNITMGQKALVSIDVENEGGKNLSIRLNDTLPPCFNLCDNQNLTWEYNLTQGEMLHYSYFMKPTRPGIFEVPPATILFSVHGKTLNITSNACTVMVDGAYIIVNKTAQAEEVIQGQNVTVAVTVTNTGNKDAIIKLADVIPVNAFVINGNTTMQTTLSPGEIDTMVYTMTINSTTNIMLDSPEIAVVSSGYSSVTTSRMPVIEITGSDIKRIDNDKNSTIDTPQTVSTPPKQKLSETIVYEILLAVSMLFVVYLIGRFR</sequence>
<keyword evidence="1" id="KW-1133">Transmembrane helix</keyword>
<organism evidence="2 3">
    <name type="scientific">Candidatus Argoarchaeum ethanivorans</name>
    <dbReference type="NCBI Taxonomy" id="2608793"/>
    <lineage>
        <taxon>Archaea</taxon>
        <taxon>Methanobacteriati</taxon>
        <taxon>Methanobacteriota</taxon>
        <taxon>Stenosarchaea group</taxon>
        <taxon>Methanomicrobia</taxon>
        <taxon>Methanosarcinales</taxon>
        <taxon>Methanosarcinales incertae sedis</taxon>
        <taxon>GOM Arc I cluster</taxon>
        <taxon>Candidatus Argoarchaeum</taxon>
    </lineage>
</organism>
<dbReference type="EMBL" id="CAJHIS010000006">
    <property type="protein sequence ID" value="CAD6492640.1"/>
    <property type="molecule type" value="Genomic_DNA"/>
</dbReference>
<gene>
    <name evidence="2" type="ORF">EMLJLAPB_00340</name>
</gene>
<feature type="transmembrane region" description="Helical" evidence="1">
    <location>
        <begin position="503"/>
        <end position="521"/>
    </location>
</feature>
<reference evidence="2" key="1">
    <citation type="submission" date="2020-10" db="EMBL/GenBank/DDBJ databases">
        <authorList>
            <person name="Hahn C.J."/>
            <person name="Laso-Perez R."/>
            <person name="Vulcano F."/>
            <person name="Vaziourakis K.-M."/>
            <person name="Stokke R."/>
            <person name="Steen I.H."/>
            <person name="Teske A."/>
            <person name="Boetius A."/>
            <person name="Liebeke M."/>
            <person name="Amann R."/>
            <person name="Knittel K."/>
        </authorList>
    </citation>
    <scope>NUCLEOTIDE SEQUENCE</scope>
    <source>
        <strain evidence="2">Gfbio:e3339647-f889-4370-9287-4fb5cb688e4c:AG392D22_GoMArc1</strain>
    </source>
</reference>
<evidence type="ECO:0000256" key="1">
    <source>
        <dbReference type="SAM" id="Phobius"/>
    </source>
</evidence>
<evidence type="ECO:0000313" key="3">
    <source>
        <dbReference type="Proteomes" id="UP000634805"/>
    </source>
</evidence>
<proteinExistence type="predicted"/>
<protein>
    <recommendedName>
        <fullName evidence="4">DUF11 domain-containing protein</fullName>
    </recommendedName>
</protein>
<dbReference type="PANTHER" id="PTHR12861">
    <property type="entry name" value="TRANSLOCON-ASSOCIATED PROTEIN, BETA SUBUNIT PRECURSOR TRAP-BETA SIGNAL SEQUENCE RECEPTOR BETA SUBUNIT"/>
    <property type="match status" value="1"/>
</dbReference>
<name>A0A811TA89_9EURY</name>
<dbReference type="Proteomes" id="UP000634805">
    <property type="component" value="Unassembled WGS sequence"/>
</dbReference>
<evidence type="ECO:0008006" key="4">
    <source>
        <dbReference type="Google" id="ProtNLM"/>
    </source>
</evidence>